<dbReference type="Proteomes" id="UP001166674">
    <property type="component" value="Unassembled WGS sequence"/>
</dbReference>
<dbReference type="GO" id="GO:0007059">
    <property type="term" value="P:chromosome segregation"/>
    <property type="evidence" value="ECO:0007669"/>
    <property type="project" value="UniProtKB-KW"/>
</dbReference>
<proteinExistence type="inferred from homology"/>
<accession>A0AA41SY70</accession>
<feature type="domain" description="Rad21/Rec8-like protein C-terminal eukaryotic" evidence="7">
    <location>
        <begin position="455"/>
        <end position="508"/>
    </location>
</feature>
<evidence type="ECO:0000256" key="6">
    <source>
        <dbReference type="SAM" id="MobiDB-lite"/>
    </source>
</evidence>
<dbReference type="InterPro" id="IPR036390">
    <property type="entry name" value="WH_DNA-bd_sf"/>
</dbReference>
<keyword evidence="5" id="KW-0175">Coiled coil</keyword>
<comment type="caution">
    <text evidence="9">The sequence shown here is derived from an EMBL/GenBank/DDBJ whole genome shotgun (WGS) entry which is preliminary data.</text>
</comment>
<dbReference type="SUPFAM" id="SSF46785">
    <property type="entry name" value="Winged helix' DNA-binding domain"/>
    <property type="match status" value="1"/>
</dbReference>
<dbReference type="Pfam" id="PF04825">
    <property type="entry name" value="Rad21_Rec8_N"/>
    <property type="match status" value="1"/>
</dbReference>
<dbReference type="InterPro" id="IPR006910">
    <property type="entry name" value="Rad21_Rec8_N"/>
</dbReference>
<dbReference type="GO" id="GO:0051177">
    <property type="term" value="P:meiotic sister chromatid cohesion"/>
    <property type="evidence" value="ECO:0007669"/>
    <property type="project" value="TreeGrafter"/>
</dbReference>
<evidence type="ECO:0000256" key="2">
    <source>
        <dbReference type="ARBA" id="ARBA00009870"/>
    </source>
</evidence>
<dbReference type="GO" id="GO:0030893">
    <property type="term" value="C:meiotic cohesin complex"/>
    <property type="evidence" value="ECO:0007669"/>
    <property type="project" value="TreeGrafter"/>
</dbReference>
<sequence>MFYYPNVLQRHTGCFATIWLAATRGSRLVKREYLKVNVVKTCEEILNYVLVRVQPPIPGLPRPRFSLYLSAQLQIGVIRVYSQQCQYLIEDIQHILERLHRAQLQIRIDMVEADLPSLLLPNRLALMETLEDAPDPFFGMMSVDPRLPSPFDIPQIRHLLEAATPERIGEETPPEVPTELRKPDRILVTVLSPEAITLQEAEPIRMLQIEGEQDLPEVSRRDLDLLIAEEDEAILLDVSREGRPRKRRARLALDESKEEPRALEGDTVVPSLSPPAPAQVEGIEEPLPGQVLGPEELKLTGWEPGPLVTAGWLPPELLAFWTHCAQVPPRVLRRRPPLEAEEAEREAAAEEERRRAETLSEIEVLREAQEPSGPLMLSSELSLEAAEEEKTRTSLALPEERWAWAEAEQPEPPALPVVPELPEVPMEISLELPPEPELLSLEAVHRAVALELQANREPDFSSLVSPLSPRRVAARVFYLLLVLSAQRILLVEQEKPYGRLLIHPGPRFH</sequence>
<dbReference type="GO" id="GO:0003682">
    <property type="term" value="F:chromatin binding"/>
    <property type="evidence" value="ECO:0007669"/>
    <property type="project" value="TreeGrafter"/>
</dbReference>
<evidence type="ECO:0000256" key="1">
    <source>
        <dbReference type="ARBA" id="ARBA00004123"/>
    </source>
</evidence>
<gene>
    <name evidence="9" type="ORF">SUZIE_162500</name>
</gene>
<feature type="region of interest" description="Disordered" evidence="6">
    <location>
        <begin position="246"/>
        <end position="291"/>
    </location>
</feature>
<comment type="subcellular location">
    <subcellularLocation>
        <location evidence="1">Nucleus</location>
    </subcellularLocation>
</comment>
<evidence type="ECO:0000259" key="8">
    <source>
        <dbReference type="Pfam" id="PF04825"/>
    </source>
</evidence>
<dbReference type="EMBL" id="JAATJV010376057">
    <property type="protein sequence ID" value="MBZ3881353.1"/>
    <property type="molecule type" value="Genomic_DNA"/>
</dbReference>
<evidence type="ECO:0000256" key="3">
    <source>
        <dbReference type="ARBA" id="ARBA00022829"/>
    </source>
</evidence>
<keyword evidence="4" id="KW-0539">Nucleus</keyword>
<name>A0AA41SY70_SCICA</name>
<dbReference type="PANTHER" id="PTHR12585:SF27">
    <property type="entry name" value="MEIOTIC RECOMBINATION PROTEIN REC8 HOMOLOG"/>
    <property type="match status" value="1"/>
</dbReference>
<dbReference type="GO" id="GO:0006302">
    <property type="term" value="P:double-strand break repair"/>
    <property type="evidence" value="ECO:0007669"/>
    <property type="project" value="TreeGrafter"/>
</dbReference>
<dbReference type="PANTHER" id="PTHR12585">
    <property type="entry name" value="SCC1 / RAD21 FAMILY MEMBER"/>
    <property type="match status" value="1"/>
</dbReference>
<evidence type="ECO:0000313" key="10">
    <source>
        <dbReference type="Proteomes" id="UP001166674"/>
    </source>
</evidence>
<comment type="similarity">
    <text evidence="2">Belongs to the rad21 family.</text>
</comment>
<reference evidence="9" key="1">
    <citation type="submission" date="2020-03" db="EMBL/GenBank/DDBJ databases">
        <title>Studies in the Genomics of Life Span.</title>
        <authorList>
            <person name="Glass D."/>
        </authorList>
    </citation>
    <scope>NUCLEOTIDE SEQUENCE</scope>
    <source>
        <strain evidence="9">SUZIE</strain>
        <tissue evidence="9">Muscle</tissue>
    </source>
</reference>
<dbReference type="Pfam" id="PF04824">
    <property type="entry name" value="Rad21_Rec8"/>
    <property type="match status" value="1"/>
</dbReference>
<keyword evidence="10" id="KW-1185">Reference proteome</keyword>
<feature type="domain" description="Rad21/Rec8-like protein N-terminal" evidence="8">
    <location>
        <begin position="1"/>
        <end position="110"/>
    </location>
</feature>
<protein>
    <submittedName>
        <fullName evidence="9">Meiotic recombination protein REC8-like protein</fullName>
    </submittedName>
</protein>
<organism evidence="9 10">
    <name type="scientific">Sciurus carolinensis</name>
    <name type="common">Eastern gray squirrel</name>
    <dbReference type="NCBI Taxonomy" id="30640"/>
    <lineage>
        <taxon>Eukaryota</taxon>
        <taxon>Metazoa</taxon>
        <taxon>Chordata</taxon>
        <taxon>Craniata</taxon>
        <taxon>Vertebrata</taxon>
        <taxon>Euteleostomi</taxon>
        <taxon>Mammalia</taxon>
        <taxon>Eutheria</taxon>
        <taxon>Euarchontoglires</taxon>
        <taxon>Glires</taxon>
        <taxon>Rodentia</taxon>
        <taxon>Sciuromorpha</taxon>
        <taxon>Sciuridae</taxon>
        <taxon>Sciurinae</taxon>
        <taxon>Sciurini</taxon>
        <taxon>Sciurus</taxon>
    </lineage>
</organism>
<dbReference type="FunFam" id="1.10.10.580:FF:000003">
    <property type="entry name" value="meiotic recombination protein REC8 homolog"/>
    <property type="match status" value="1"/>
</dbReference>
<dbReference type="InterPro" id="IPR006909">
    <property type="entry name" value="Rad21/Rec8_C_eu"/>
</dbReference>
<evidence type="ECO:0000256" key="4">
    <source>
        <dbReference type="ARBA" id="ARBA00023242"/>
    </source>
</evidence>
<feature type="compositionally biased region" description="Basic and acidic residues" evidence="6">
    <location>
        <begin position="251"/>
        <end position="264"/>
    </location>
</feature>
<feature type="coiled-coil region" evidence="5">
    <location>
        <begin position="340"/>
        <end position="368"/>
    </location>
</feature>
<evidence type="ECO:0000313" key="9">
    <source>
        <dbReference type="EMBL" id="MBZ3881353.1"/>
    </source>
</evidence>
<evidence type="ECO:0000259" key="7">
    <source>
        <dbReference type="Pfam" id="PF04824"/>
    </source>
</evidence>
<keyword evidence="3" id="KW-0159">Chromosome partition</keyword>
<dbReference type="GO" id="GO:0005634">
    <property type="term" value="C:nucleus"/>
    <property type="evidence" value="ECO:0007669"/>
    <property type="project" value="UniProtKB-SubCell"/>
</dbReference>
<dbReference type="InterPro" id="IPR039781">
    <property type="entry name" value="Rad21/Rec8-like"/>
</dbReference>
<evidence type="ECO:0000256" key="5">
    <source>
        <dbReference type="SAM" id="Coils"/>
    </source>
</evidence>
<dbReference type="AlphaFoldDB" id="A0AA41SY70"/>